<dbReference type="Gene3D" id="3.90.1150.10">
    <property type="entry name" value="Aspartate Aminotransferase, domain 1"/>
    <property type="match status" value="1"/>
</dbReference>
<dbReference type="EMBL" id="JBHTLJ010000001">
    <property type="protein sequence ID" value="MFD1161807.1"/>
    <property type="molecule type" value="Genomic_DNA"/>
</dbReference>
<dbReference type="Gene3D" id="3.40.640.10">
    <property type="entry name" value="Type I PLP-dependent aspartate aminotransferase-like (Major domain)"/>
    <property type="match status" value="1"/>
</dbReference>
<dbReference type="InterPro" id="IPR015424">
    <property type="entry name" value="PyrdxlP-dep_Trfase"/>
</dbReference>
<dbReference type="Pfam" id="PF01041">
    <property type="entry name" value="DegT_DnrJ_EryC1"/>
    <property type="match status" value="1"/>
</dbReference>
<dbReference type="PIRSF" id="PIRSF000390">
    <property type="entry name" value="PLP_StrS"/>
    <property type="match status" value="1"/>
</dbReference>
<comment type="caution">
    <text evidence="2">The sequence shown here is derived from an EMBL/GenBank/DDBJ whole genome shotgun (WGS) entry which is preliminary data.</text>
</comment>
<dbReference type="SUPFAM" id="SSF53383">
    <property type="entry name" value="PLP-dependent transferases"/>
    <property type="match status" value="1"/>
</dbReference>
<keyword evidence="2" id="KW-0808">Transferase</keyword>
<evidence type="ECO:0000256" key="1">
    <source>
        <dbReference type="RuleBase" id="RU004508"/>
    </source>
</evidence>
<accession>A0ABW3RA03</accession>
<reference evidence="3" key="1">
    <citation type="journal article" date="2019" name="Int. J. Syst. Evol. Microbiol.">
        <title>The Global Catalogue of Microorganisms (GCM) 10K type strain sequencing project: providing services to taxonomists for standard genome sequencing and annotation.</title>
        <authorList>
            <consortium name="The Broad Institute Genomics Platform"/>
            <consortium name="The Broad Institute Genome Sequencing Center for Infectious Disease"/>
            <person name="Wu L."/>
            <person name="Ma J."/>
        </authorList>
    </citation>
    <scope>NUCLEOTIDE SEQUENCE [LARGE SCALE GENOMIC DNA]</scope>
    <source>
        <strain evidence="3">CCUG 63246</strain>
    </source>
</reference>
<keyword evidence="3" id="KW-1185">Reference proteome</keyword>
<dbReference type="CDD" id="cd00616">
    <property type="entry name" value="AHBA_syn"/>
    <property type="match status" value="1"/>
</dbReference>
<name>A0ABW3RA03_9FLAO</name>
<dbReference type="InterPro" id="IPR000653">
    <property type="entry name" value="DegT/StrS_aminotransferase"/>
</dbReference>
<keyword evidence="1" id="KW-0663">Pyridoxal phosphate</keyword>
<dbReference type="PANTHER" id="PTHR30244">
    <property type="entry name" value="TRANSAMINASE"/>
    <property type="match status" value="1"/>
</dbReference>
<gene>
    <name evidence="2" type="ORF">ACFQ2E_05225</name>
</gene>
<dbReference type="InterPro" id="IPR015422">
    <property type="entry name" value="PyrdxlP-dep_Trfase_small"/>
</dbReference>
<proteinExistence type="inferred from homology"/>
<organism evidence="2 3">
    <name type="scientific">Hwangdonia seohaensis</name>
    <dbReference type="NCBI Taxonomy" id="1240727"/>
    <lineage>
        <taxon>Bacteria</taxon>
        <taxon>Pseudomonadati</taxon>
        <taxon>Bacteroidota</taxon>
        <taxon>Flavobacteriia</taxon>
        <taxon>Flavobacteriales</taxon>
        <taxon>Flavobacteriaceae</taxon>
        <taxon>Hwangdonia</taxon>
    </lineage>
</organism>
<evidence type="ECO:0000313" key="3">
    <source>
        <dbReference type="Proteomes" id="UP001597163"/>
    </source>
</evidence>
<comment type="similarity">
    <text evidence="1">Belongs to the DegT/DnrJ/EryC1 family.</text>
</comment>
<keyword evidence="2" id="KW-0032">Aminotransferase</keyword>
<dbReference type="Proteomes" id="UP001597163">
    <property type="component" value="Unassembled WGS sequence"/>
</dbReference>
<evidence type="ECO:0000313" key="2">
    <source>
        <dbReference type="EMBL" id="MFD1161807.1"/>
    </source>
</evidence>
<sequence length="377" mass="41951">MKKIQMVDLKGQYSQIKDVVNPAIQEVIDTASFINGYKVHEFQKNLEQYLNVKHVIPCANGTDALQITMMGLGLKPGDEVITADFTFAATVEVIALLNLTPVLVDVNPDDFNINIEAIKKAITPKTKAIVPVHLFGQCADMEAIMDIAKTHNLFVIEDNAQAIGATYTYKDGTKAKAGTIAHVGSTSFFPSKNLGCYGDGGAIFTNDDDLAHTIRGIVNHGMYERYHHDVVGVNSRLDSIQAAVLDAKLPYLDDYCDRRREAANKYDAAFKNINNVEIPFRTGSDDNHVFHQYTLKVKGVDRDALVKHLNAHDIPCGVYYPIPLHRQKAYADTRYNEADFTVTNQLVKDVISLPMHTELDDEQIEYITSTLINFING</sequence>
<dbReference type="InterPro" id="IPR015421">
    <property type="entry name" value="PyrdxlP-dep_Trfase_major"/>
</dbReference>
<dbReference type="GO" id="GO:0008483">
    <property type="term" value="F:transaminase activity"/>
    <property type="evidence" value="ECO:0007669"/>
    <property type="project" value="UniProtKB-KW"/>
</dbReference>
<dbReference type="RefSeq" id="WP_311937399.1">
    <property type="nucleotide sequence ID" value="NZ_JAVSCK010000001.1"/>
</dbReference>
<protein>
    <submittedName>
        <fullName evidence="2">DegT/DnrJ/EryC1/StrS family aminotransferase</fullName>
    </submittedName>
</protein>
<dbReference type="PANTHER" id="PTHR30244:SF42">
    <property type="entry name" value="UDP-2-ACETAMIDO-2-DEOXY-3-OXO-D-GLUCURONATE AMINOTRANSFERASE"/>
    <property type="match status" value="1"/>
</dbReference>